<dbReference type="Pfam" id="PF03824">
    <property type="entry name" value="NicO"/>
    <property type="match status" value="1"/>
</dbReference>
<comment type="caution">
    <text evidence="8">Lacks conserved residue(s) required for the propagation of feature annotation.</text>
</comment>
<evidence type="ECO:0000256" key="8">
    <source>
        <dbReference type="RuleBase" id="RU362101"/>
    </source>
</evidence>
<keyword evidence="10" id="KW-1185">Reference proteome</keyword>
<evidence type="ECO:0000256" key="3">
    <source>
        <dbReference type="ARBA" id="ARBA00022448"/>
    </source>
</evidence>
<keyword evidence="5 8" id="KW-0812">Transmembrane</keyword>
<feature type="transmembrane region" description="Helical" evidence="8">
    <location>
        <begin position="114"/>
        <end position="137"/>
    </location>
</feature>
<dbReference type="Proteomes" id="UP001189429">
    <property type="component" value="Unassembled WGS sequence"/>
</dbReference>
<dbReference type="EMBL" id="CAUYUJ010017394">
    <property type="protein sequence ID" value="CAK0874440.1"/>
    <property type="molecule type" value="Genomic_DNA"/>
</dbReference>
<gene>
    <name evidence="9" type="ORF">PCOR1329_LOCUS59346</name>
</gene>
<evidence type="ECO:0000256" key="5">
    <source>
        <dbReference type="ARBA" id="ARBA00022692"/>
    </source>
</evidence>
<dbReference type="PANTHER" id="PTHR31611">
    <property type="entry name" value="HIGH-AFFINITY NICKEL TRANSPORT PROTEIN NIC1"/>
    <property type="match status" value="1"/>
</dbReference>
<keyword evidence="7 8" id="KW-0472">Membrane</keyword>
<evidence type="ECO:0000313" key="9">
    <source>
        <dbReference type="EMBL" id="CAK0874440.1"/>
    </source>
</evidence>
<evidence type="ECO:0000256" key="7">
    <source>
        <dbReference type="ARBA" id="ARBA00023136"/>
    </source>
</evidence>
<evidence type="ECO:0000256" key="2">
    <source>
        <dbReference type="ARBA" id="ARBA00010892"/>
    </source>
</evidence>
<feature type="transmembrane region" description="Helical" evidence="8">
    <location>
        <begin position="68"/>
        <end position="94"/>
    </location>
</feature>
<dbReference type="InterPro" id="IPR011541">
    <property type="entry name" value="Ni/Co_transpt_high_affinity"/>
</dbReference>
<comment type="subcellular location">
    <subcellularLocation>
        <location evidence="8">Cell membrane</location>
        <topology evidence="8">Multi-pass membrane protein</topology>
    </subcellularLocation>
    <subcellularLocation>
        <location evidence="1">Endomembrane system</location>
        <topology evidence="1">Multi-pass membrane protein</topology>
    </subcellularLocation>
</comment>
<comment type="caution">
    <text evidence="9">The sequence shown here is derived from an EMBL/GenBank/DDBJ whole genome shotgun (WGS) entry which is preliminary data.</text>
</comment>
<proteinExistence type="inferred from homology"/>
<keyword evidence="4" id="KW-0533">Nickel</keyword>
<accession>A0ABN9VN86</accession>
<dbReference type="PANTHER" id="PTHR31611:SF0">
    <property type="entry name" value="HIGH-AFFINITY NICKEL TRANSPORT PROTEIN NIC1"/>
    <property type="match status" value="1"/>
</dbReference>
<evidence type="ECO:0000256" key="6">
    <source>
        <dbReference type="ARBA" id="ARBA00022989"/>
    </source>
</evidence>
<sequence length="192" mass="20831">MAVTGACWYRGQHFARASAAGLAAAHVRNEPCATQLCFSCGMCLVDTGNGLLMLATYNWAKVRPSEKIFYNFLVTSMSATIALCIGTLELLQVICRAVGLHGPFWESVSSIDMAAIGYGIIVAFLVIFAAAVCFSCTRREERLATARARERARQPRFLRGGSKLTVQGLASSHVGGALRHPVHRSKAHWCLL</sequence>
<keyword evidence="3 8" id="KW-0813">Transport</keyword>
<comment type="similarity">
    <text evidence="2 8">Belongs to the NiCoT transporter (TC 2.A.52) family.</text>
</comment>
<organism evidence="9 10">
    <name type="scientific">Prorocentrum cordatum</name>
    <dbReference type="NCBI Taxonomy" id="2364126"/>
    <lineage>
        <taxon>Eukaryota</taxon>
        <taxon>Sar</taxon>
        <taxon>Alveolata</taxon>
        <taxon>Dinophyceae</taxon>
        <taxon>Prorocentrales</taxon>
        <taxon>Prorocentraceae</taxon>
        <taxon>Prorocentrum</taxon>
    </lineage>
</organism>
<reference evidence="9" key="1">
    <citation type="submission" date="2023-10" db="EMBL/GenBank/DDBJ databases">
        <authorList>
            <person name="Chen Y."/>
            <person name="Shah S."/>
            <person name="Dougan E. K."/>
            <person name="Thang M."/>
            <person name="Chan C."/>
        </authorList>
    </citation>
    <scope>NUCLEOTIDE SEQUENCE [LARGE SCALE GENOMIC DNA]</scope>
</reference>
<keyword evidence="6 8" id="KW-1133">Transmembrane helix</keyword>
<evidence type="ECO:0000256" key="1">
    <source>
        <dbReference type="ARBA" id="ARBA00004127"/>
    </source>
</evidence>
<dbReference type="InterPro" id="IPR004688">
    <property type="entry name" value="Ni/Co_transpt"/>
</dbReference>
<evidence type="ECO:0000313" key="10">
    <source>
        <dbReference type="Proteomes" id="UP001189429"/>
    </source>
</evidence>
<name>A0ABN9VN86_9DINO</name>
<evidence type="ECO:0000256" key="4">
    <source>
        <dbReference type="ARBA" id="ARBA00022596"/>
    </source>
</evidence>
<protein>
    <recommendedName>
        <fullName evidence="8">Nickel/cobalt efflux system</fullName>
    </recommendedName>
</protein>